<organism evidence="2 3">
    <name type="scientific">Limnospira maxima CS-328</name>
    <dbReference type="NCBI Taxonomy" id="513049"/>
    <lineage>
        <taxon>Bacteria</taxon>
        <taxon>Bacillati</taxon>
        <taxon>Cyanobacteriota</taxon>
        <taxon>Cyanophyceae</taxon>
        <taxon>Oscillatoriophycideae</taxon>
        <taxon>Oscillatoriales</taxon>
        <taxon>Sirenicapillariaceae</taxon>
        <taxon>Limnospira</taxon>
    </lineage>
</organism>
<dbReference type="RefSeq" id="WP_006668888.1">
    <property type="nucleotide sequence ID" value="NZ_ABYK01000010.1"/>
</dbReference>
<keyword evidence="3" id="KW-1185">Reference proteome</keyword>
<sequence>MSHTSHYISNGTAKDEPIMFPNPLFRDRTHAGEELAQVVIDKITTDSPGAMSPLVYALPRGGLPVAEPIARRLACPLSVIVAKKITQPDNPELALGAVTADGYVIWSNRRPSQFWESHSILRDAQEKAYSQWQEFATYCPSNSVKDNLIIVVDDGIATGMTMVAAIKALRSQKPGAIWICVPLAPIELVNSLQQLCDRLIILATPEVFLSVSRFYQEFDQVETMRETRVALRRRGAILDFDMGGNNYHHLTVFTQILD</sequence>
<dbReference type="EMBL" id="ABYK01000010">
    <property type="protein sequence ID" value="EDZ95506.1"/>
    <property type="molecule type" value="Genomic_DNA"/>
</dbReference>
<dbReference type="AlphaFoldDB" id="B5VZ38"/>
<dbReference type="CDD" id="cd06223">
    <property type="entry name" value="PRTases_typeI"/>
    <property type="match status" value="1"/>
</dbReference>
<keyword evidence="2" id="KW-0328">Glycosyltransferase</keyword>
<reference evidence="2 3" key="1">
    <citation type="journal article" date="2011" name="Appl. Environ. Microbiol.">
        <title>Contribution of a Sodium Ion Gradient to Energy Conservation during Fermentation in the Cyanobacterium Arthrospira (Spirulina) maxima CS-328.</title>
        <authorList>
            <person name="Carrieri D."/>
            <person name="Ananyev G."/>
            <person name="Lenz O."/>
            <person name="Bryant D.A."/>
            <person name="Dismukes G.C."/>
        </authorList>
    </citation>
    <scope>NUCLEOTIDE SEQUENCE [LARGE SCALE GENOMIC DNA]</scope>
    <source>
        <strain evidence="2 3">CS-328</strain>
    </source>
</reference>
<dbReference type="GO" id="GO:0016757">
    <property type="term" value="F:glycosyltransferase activity"/>
    <property type="evidence" value="ECO:0007669"/>
    <property type="project" value="UniProtKB-KW"/>
</dbReference>
<evidence type="ECO:0000313" key="2">
    <source>
        <dbReference type="EMBL" id="EDZ95506.1"/>
    </source>
</evidence>
<dbReference type="SUPFAM" id="SSF53271">
    <property type="entry name" value="PRTase-like"/>
    <property type="match status" value="1"/>
</dbReference>
<feature type="domain" description="Phosphoribosyltransferase" evidence="1">
    <location>
        <begin position="53"/>
        <end position="185"/>
    </location>
</feature>
<protein>
    <submittedName>
        <fullName evidence="2">Phosphoribosyltransferase</fullName>
    </submittedName>
</protein>
<dbReference type="InterPro" id="IPR000836">
    <property type="entry name" value="PRTase_dom"/>
</dbReference>
<keyword evidence="2" id="KW-0808">Transferase</keyword>
<comment type="caution">
    <text evidence="2">The sequence shown here is derived from an EMBL/GenBank/DDBJ whole genome shotgun (WGS) entry which is preliminary data.</text>
</comment>
<dbReference type="Gene3D" id="3.30.1310.20">
    <property type="entry name" value="PRTase-like"/>
    <property type="match status" value="1"/>
</dbReference>
<accession>B5VZ38</accession>
<dbReference type="Proteomes" id="UP000004061">
    <property type="component" value="Unassembled WGS sequence"/>
</dbReference>
<proteinExistence type="predicted"/>
<gene>
    <name evidence="2" type="ORF">AmaxDRAFT_1776</name>
</gene>
<dbReference type="Pfam" id="PF00156">
    <property type="entry name" value="Pribosyltran"/>
    <property type="match status" value="1"/>
</dbReference>
<evidence type="ECO:0000313" key="3">
    <source>
        <dbReference type="Proteomes" id="UP000004061"/>
    </source>
</evidence>
<dbReference type="InterPro" id="IPR029057">
    <property type="entry name" value="PRTase-like"/>
</dbReference>
<evidence type="ECO:0000259" key="1">
    <source>
        <dbReference type="Pfam" id="PF00156"/>
    </source>
</evidence>
<dbReference type="Gene3D" id="3.40.50.2020">
    <property type="match status" value="1"/>
</dbReference>
<name>B5VZ38_LIMMA</name>